<dbReference type="GO" id="GO:0005829">
    <property type="term" value="C:cytosol"/>
    <property type="evidence" value="ECO:0007669"/>
    <property type="project" value="TreeGrafter"/>
</dbReference>
<dbReference type="PROSITE" id="PS01236">
    <property type="entry name" value="PDXT_SNO_1"/>
    <property type="match status" value="1"/>
</dbReference>
<dbReference type="HAMAP" id="MF_01615">
    <property type="entry name" value="PdxT"/>
    <property type="match status" value="1"/>
</dbReference>
<evidence type="ECO:0000256" key="6">
    <source>
        <dbReference type="ARBA" id="ARBA00049534"/>
    </source>
</evidence>
<name>A0A2R7Y298_9CREN</name>
<dbReference type="GO" id="GO:0036381">
    <property type="term" value="F:pyridoxal 5'-phosphate synthase (glutamine hydrolysing) activity"/>
    <property type="evidence" value="ECO:0007669"/>
    <property type="project" value="UniProtKB-UniRule"/>
</dbReference>
<evidence type="ECO:0000256" key="2">
    <source>
        <dbReference type="ARBA" id="ARBA00022801"/>
    </source>
</evidence>
<dbReference type="PANTHER" id="PTHR31559:SF0">
    <property type="entry name" value="PYRIDOXAL 5'-PHOSPHATE SYNTHASE SUBUNIT SNO1-RELATED"/>
    <property type="match status" value="1"/>
</dbReference>
<keyword evidence="3 7" id="KW-0663">Pyridoxal phosphate</keyword>
<feature type="binding site" evidence="7 9">
    <location>
        <position position="117"/>
    </location>
    <ligand>
        <name>L-glutamine</name>
        <dbReference type="ChEBI" id="CHEBI:58359"/>
    </ligand>
</feature>
<dbReference type="CDD" id="cd01749">
    <property type="entry name" value="GATase1_PB"/>
    <property type="match status" value="1"/>
</dbReference>
<comment type="pathway">
    <text evidence="7">Cofactor biosynthesis; pyridoxal 5'-phosphate biosynthesis.</text>
</comment>
<dbReference type="NCBIfam" id="TIGR03800">
    <property type="entry name" value="PLP_synth_Pdx2"/>
    <property type="match status" value="1"/>
</dbReference>
<sequence>MTRIGVLALQGDVEEHIYALMKASKTSNLNVEVVEVKKPSQLDSIDGLVIPGGESTTIRYLASYIGLTPKLKAKIEEGIPTLATCAGLVILAKKARDAVLKEPEQSLLGVLNVEVLRNAFGRQKDSFETKLLVEGFGEVKAVFIRAPIVTEVWNPAKPISKLNHPKLGEVIVAVKQENIIGLAFHPELTTTAFHEWLINEAIK</sequence>
<keyword evidence="4 7" id="KW-0315">Glutamine amidotransferase</keyword>
<evidence type="ECO:0000313" key="11">
    <source>
        <dbReference type="Proteomes" id="UP000244093"/>
    </source>
</evidence>
<dbReference type="SUPFAM" id="SSF52317">
    <property type="entry name" value="Class I glutamine amidotransferase-like"/>
    <property type="match status" value="1"/>
</dbReference>
<dbReference type="InterPro" id="IPR029062">
    <property type="entry name" value="Class_I_gatase-like"/>
</dbReference>
<dbReference type="Gene3D" id="3.40.50.880">
    <property type="match status" value="1"/>
</dbReference>
<dbReference type="GO" id="GO:0006543">
    <property type="term" value="P:L-glutamine catabolic process"/>
    <property type="evidence" value="ECO:0007669"/>
    <property type="project" value="UniProtKB-UniRule"/>
</dbReference>
<evidence type="ECO:0000256" key="9">
    <source>
        <dbReference type="PIRSR" id="PIRSR005639-2"/>
    </source>
</evidence>
<evidence type="ECO:0000256" key="7">
    <source>
        <dbReference type="HAMAP-Rule" id="MF_01615"/>
    </source>
</evidence>
<comment type="function">
    <text evidence="7">Catalyzes the hydrolysis of glutamine to glutamate and ammonia as part of the biosynthesis of pyridoxal 5'-phosphate. The resulting ammonia molecule is channeled to the active site of PdxS.</text>
</comment>
<comment type="catalytic activity">
    <reaction evidence="7">
        <text>aldehydo-D-ribose 5-phosphate + D-glyceraldehyde 3-phosphate + L-glutamine = pyridoxal 5'-phosphate + L-glutamate + phosphate + 3 H2O + H(+)</text>
        <dbReference type="Rhea" id="RHEA:31507"/>
        <dbReference type="ChEBI" id="CHEBI:15377"/>
        <dbReference type="ChEBI" id="CHEBI:15378"/>
        <dbReference type="ChEBI" id="CHEBI:29985"/>
        <dbReference type="ChEBI" id="CHEBI:43474"/>
        <dbReference type="ChEBI" id="CHEBI:58273"/>
        <dbReference type="ChEBI" id="CHEBI:58359"/>
        <dbReference type="ChEBI" id="CHEBI:59776"/>
        <dbReference type="ChEBI" id="CHEBI:597326"/>
        <dbReference type="EC" id="4.3.3.6"/>
    </reaction>
</comment>
<dbReference type="Proteomes" id="UP000244093">
    <property type="component" value="Unassembled WGS sequence"/>
</dbReference>
<dbReference type="EMBL" id="NBVN01000009">
    <property type="protein sequence ID" value="PUA31559.1"/>
    <property type="molecule type" value="Genomic_DNA"/>
</dbReference>
<organism evidence="10 11">
    <name type="scientific">Zestosphaera tikiterensis</name>
    <dbReference type="NCBI Taxonomy" id="1973259"/>
    <lineage>
        <taxon>Archaea</taxon>
        <taxon>Thermoproteota</taxon>
        <taxon>Thermoprotei</taxon>
        <taxon>Desulfurococcales</taxon>
        <taxon>Desulfurococcaceae</taxon>
        <taxon>Zestosphaera</taxon>
    </lineage>
</organism>
<proteinExistence type="inferred from homology"/>
<evidence type="ECO:0000256" key="8">
    <source>
        <dbReference type="PIRSR" id="PIRSR005639-1"/>
    </source>
</evidence>
<dbReference type="PROSITE" id="PS51273">
    <property type="entry name" value="GATASE_TYPE_1"/>
    <property type="match status" value="1"/>
</dbReference>
<dbReference type="AlphaFoldDB" id="A0A2R7Y298"/>
<dbReference type="GO" id="GO:1903600">
    <property type="term" value="C:glutaminase complex"/>
    <property type="evidence" value="ECO:0007669"/>
    <property type="project" value="TreeGrafter"/>
</dbReference>
<evidence type="ECO:0000256" key="5">
    <source>
        <dbReference type="ARBA" id="ARBA00023239"/>
    </source>
</evidence>
<feature type="binding site" evidence="7 9">
    <location>
        <begin position="144"/>
        <end position="145"/>
    </location>
    <ligand>
        <name>L-glutamine</name>
        <dbReference type="ChEBI" id="CHEBI:58359"/>
    </ligand>
</feature>
<comment type="caution">
    <text evidence="10">The sequence shown here is derived from an EMBL/GenBank/DDBJ whole genome shotgun (WGS) entry which is preliminary data.</text>
</comment>
<evidence type="ECO:0000256" key="1">
    <source>
        <dbReference type="ARBA" id="ARBA00008345"/>
    </source>
</evidence>
<gene>
    <name evidence="7" type="primary">pdxT</name>
    <name evidence="10" type="ORF">B7O98_09225</name>
</gene>
<comment type="similarity">
    <text evidence="1 7">Belongs to the glutaminase PdxT/SNO family.</text>
</comment>
<evidence type="ECO:0000313" key="10">
    <source>
        <dbReference type="EMBL" id="PUA31559.1"/>
    </source>
</evidence>
<dbReference type="EC" id="4.3.3.6" evidence="7"/>
<dbReference type="GO" id="GO:0042823">
    <property type="term" value="P:pyridoxal phosphate biosynthetic process"/>
    <property type="evidence" value="ECO:0007669"/>
    <property type="project" value="UniProtKB-UniRule"/>
</dbReference>
<dbReference type="PANTHER" id="PTHR31559">
    <property type="entry name" value="PYRIDOXAL 5'-PHOSPHATE SYNTHASE SUBUNIT SNO"/>
    <property type="match status" value="1"/>
</dbReference>
<evidence type="ECO:0000256" key="4">
    <source>
        <dbReference type="ARBA" id="ARBA00022962"/>
    </source>
</evidence>
<feature type="active site" description="Nucleophile" evidence="7 8">
    <location>
        <position position="85"/>
    </location>
</feature>
<accession>A0A2R7Y298</accession>
<dbReference type="FunFam" id="3.40.50.880:FF:000041">
    <property type="entry name" value="Glutamine amidotransferase subunit pdxT, putative"/>
    <property type="match status" value="1"/>
</dbReference>
<keyword evidence="5 7" id="KW-0456">Lyase</keyword>
<protein>
    <recommendedName>
        <fullName evidence="7">Pyridoxal 5'-phosphate synthase subunit PdxT</fullName>
        <ecNumber evidence="7">4.3.3.6</ecNumber>
    </recommendedName>
    <alternativeName>
        <fullName evidence="7">Pdx2</fullName>
    </alternativeName>
    <alternativeName>
        <fullName evidence="7">Pyridoxal 5'-phosphate synthase glutaminase subunit</fullName>
        <ecNumber evidence="7">3.5.1.2</ecNumber>
    </alternativeName>
</protein>
<dbReference type="GO" id="GO:0008614">
    <property type="term" value="P:pyridoxine metabolic process"/>
    <property type="evidence" value="ECO:0007669"/>
    <property type="project" value="TreeGrafter"/>
</dbReference>
<dbReference type="PROSITE" id="PS51130">
    <property type="entry name" value="PDXT_SNO_2"/>
    <property type="match status" value="1"/>
</dbReference>
<keyword evidence="2 7" id="KW-0378">Hydrolase</keyword>
<comment type="subunit">
    <text evidence="7">In the presence of PdxS, forms a dodecamer of heterodimers. Only shows activity in the heterodimer.</text>
</comment>
<reference evidence="10 11" key="1">
    <citation type="journal article" date="2018" name="Syst. Appl. Microbiol.">
        <title>A new symbiotic nanoarchaeote (Candidatus Nanoclepta minutus) and its host (Zestosphaera tikiterensis gen. nov., sp. nov.) from a New Zealand hot spring.</title>
        <authorList>
            <person name="St John E."/>
            <person name="Liu Y."/>
            <person name="Podar M."/>
            <person name="Stott M.B."/>
            <person name="Meneghin J."/>
            <person name="Chen Z."/>
            <person name="Lagutin K."/>
            <person name="Mitchell K."/>
            <person name="Reysenbach A.L."/>
        </authorList>
    </citation>
    <scope>NUCLEOTIDE SEQUENCE [LARGE SCALE GENOMIC DNA]</scope>
    <source>
        <strain evidence="10">NZ3</strain>
    </source>
</reference>
<dbReference type="InterPro" id="IPR002161">
    <property type="entry name" value="PdxT/SNO"/>
</dbReference>
<feature type="binding site" evidence="7 9">
    <location>
        <begin position="53"/>
        <end position="55"/>
    </location>
    <ligand>
        <name>L-glutamine</name>
        <dbReference type="ChEBI" id="CHEBI:58359"/>
    </ligand>
</feature>
<feature type="active site" description="Charge relay system" evidence="7 8">
    <location>
        <position position="185"/>
    </location>
</feature>
<feature type="active site" description="Charge relay system" evidence="7 8">
    <location>
        <position position="187"/>
    </location>
</feature>
<comment type="catalytic activity">
    <reaction evidence="6 7">
        <text>L-glutamine + H2O = L-glutamate + NH4(+)</text>
        <dbReference type="Rhea" id="RHEA:15889"/>
        <dbReference type="ChEBI" id="CHEBI:15377"/>
        <dbReference type="ChEBI" id="CHEBI:28938"/>
        <dbReference type="ChEBI" id="CHEBI:29985"/>
        <dbReference type="ChEBI" id="CHEBI:58359"/>
        <dbReference type="EC" id="3.5.1.2"/>
    </reaction>
</comment>
<dbReference type="InterPro" id="IPR021196">
    <property type="entry name" value="PdxT/SNO_CS"/>
</dbReference>
<dbReference type="UniPathway" id="UPA00245"/>
<dbReference type="PIRSF" id="PIRSF005639">
    <property type="entry name" value="Glut_amidoT_SNO"/>
    <property type="match status" value="1"/>
</dbReference>
<dbReference type="GO" id="GO:0004359">
    <property type="term" value="F:glutaminase activity"/>
    <property type="evidence" value="ECO:0007669"/>
    <property type="project" value="UniProtKB-UniRule"/>
</dbReference>
<dbReference type="EC" id="3.5.1.2" evidence="7"/>
<evidence type="ECO:0000256" key="3">
    <source>
        <dbReference type="ARBA" id="ARBA00022898"/>
    </source>
</evidence>
<dbReference type="Pfam" id="PF01174">
    <property type="entry name" value="SNO"/>
    <property type="match status" value="1"/>
</dbReference>